<evidence type="ECO:0000256" key="1">
    <source>
        <dbReference type="SAM" id="SignalP"/>
    </source>
</evidence>
<dbReference type="AlphaFoldDB" id="A0A1D8ILC8"/>
<evidence type="ECO:0000313" key="2">
    <source>
        <dbReference type="EMBL" id="AOU97286.1"/>
    </source>
</evidence>
<organism evidence="2 3">
    <name type="scientific">Acidihalobacter yilgarnensis</name>
    <dbReference type="NCBI Taxonomy" id="2819280"/>
    <lineage>
        <taxon>Bacteria</taxon>
        <taxon>Pseudomonadati</taxon>
        <taxon>Pseudomonadota</taxon>
        <taxon>Gammaproteobacteria</taxon>
        <taxon>Chromatiales</taxon>
        <taxon>Ectothiorhodospiraceae</taxon>
        <taxon>Acidihalobacter</taxon>
    </lineage>
</organism>
<sequence>MKTARSTHSAPALAAILATLALPATIPVALAAMPQPQSATNHVATRALMGNPQTPEGRYVAMHDVATGMPHVATALIPNALNARALLGDPQTPEGRYVGPRPAASMSHTATVAMAPSALTTRALMGDPETPGARFG</sequence>
<dbReference type="KEGG" id="aprs:BI364_04085"/>
<dbReference type="Proteomes" id="UP000095401">
    <property type="component" value="Chromosome"/>
</dbReference>
<protein>
    <submittedName>
        <fullName evidence="2">Uncharacterized protein</fullName>
    </submittedName>
</protein>
<feature type="signal peptide" evidence="1">
    <location>
        <begin position="1"/>
        <end position="31"/>
    </location>
</feature>
<feature type="chain" id="PRO_5009108261" evidence="1">
    <location>
        <begin position="32"/>
        <end position="136"/>
    </location>
</feature>
<keyword evidence="1" id="KW-0732">Signal</keyword>
<evidence type="ECO:0000313" key="3">
    <source>
        <dbReference type="Proteomes" id="UP000095401"/>
    </source>
</evidence>
<dbReference type="EMBL" id="CP017415">
    <property type="protein sequence ID" value="AOU97286.1"/>
    <property type="molecule type" value="Genomic_DNA"/>
</dbReference>
<proteinExistence type="predicted"/>
<gene>
    <name evidence="2" type="ORF">BI364_04085</name>
</gene>
<reference evidence="3" key="1">
    <citation type="submission" date="2016-09" db="EMBL/GenBank/DDBJ databases">
        <title>Acidihalobacter prosperus F5.</title>
        <authorList>
            <person name="Khaleque H.N."/>
            <person name="Ramsay J.P."/>
            <person name="Kaksonen A.H."/>
            <person name="Boxall N.J."/>
            <person name="Watkin E.L.J."/>
        </authorList>
    </citation>
    <scope>NUCLEOTIDE SEQUENCE [LARGE SCALE GENOMIC DNA]</scope>
    <source>
        <strain evidence="3">F5</strain>
    </source>
</reference>
<name>A0A1D8ILC8_9GAMM</name>
<keyword evidence="3" id="KW-1185">Reference proteome</keyword>
<accession>A0A1D8ILC8</accession>